<dbReference type="InterPro" id="IPR040079">
    <property type="entry name" value="Glutathione_S-Trfase"/>
</dbReference>
<dbReference type="EMBL" id="BSNN01000008">
    <property type="protein sequence ID" value="GLQ35999.1"/>
    <property type="molecule type" value="Genomic_DNA"/>
</dbReference>
<keyword evidence="5" id="KW-1185">Reference proteome</keyword>
<dbReference type="Gene3D" id="1.20.1050.10">
    <property type="match status" value="1"/>
</dbReference>
<dbReference type="InterPro" id="IPR034330">
    <property type="entry name" value="GST_Zeta_C"/>
</dbReference>
<dbReference type="CDD" id="cd03191">
    <property type="entry name" value="GST_C_Zeta"/>
    <property type="match status" value="1"/>
</dbReference>
<dbReference type="InterPro" id="IPR005955">
    <property type="entry name" value="GST_Zeta"/>
</dbReference>
<comment type="similarity">
    <text evidence="1">Belongs to the GST superfamily. Zeta family.</text>
</comment>
<evidence type="ECO:0000313" key="5">
    <source>
        <dbReference type="Proteomes" id="UP001156694"/>
    </source>
</evidence>
<evidence type="ECO:0000259" key="2">
    <source>
        <dbReference type="PROSITE" id="PS50404"/>
    </source>
</evidence>
<dbReference type="PROSITE" id="PS50404">
    <property type="entry name" value="GST_NTER"/>
    <property type="match status" value="1"/>
</dbReference>
<dbReference type="SUPFAM" id="SSF47616">
    <property type="entry name" value="GST C-terminal domain-like"/>
    <property type="match status" value="1"/>
</dbReference>
<name>A0ABQ5VXP7_9RHOB</name>
<gene>
    <name evidence="4" type="ORF">GCM10007939_22830</name>
</gene>
<dbReference type="SUPFAM" id="SSF52833">
    <property type="entry name" value="Thioredoxin-like"/>
    <property type="match status" value="1"/>
</dbReference>
<dbReference type="InterPro" id="IPR004045">
    <property type="entry name" value="Glutathione_S-Trfase_N"/>
</dbReference>
<dbReference type="PANTHER" id="PTHR42673">
    <property type="entry name" value="MALEYLACETOACETATE ISOMERASE"/>
    <property type="match status" value="1"/>
</dbReference>
<dbReference type="InterPro" id="IPR034333">
    <property type="entry name" value="GST_Zeta_N"/>
</dbReference>
<dbReference type="PANTHER" id="PTHR42673:SF4">
    <property type="entry name" value="MALEYLACETOACETATE ISOMERASE"/>
    <property type="match status" value="1"/>
</dbReference>
<keyword evidence="4" id="KW-0413">Isomerase</keyword>
<dbReference type="InterPro" id="IPR010987">
    <property type="entry name" value="Glutathione-S-Trfase_C-like"/>
</dbReference>
<dbReference type="InterPro" id="IPR004046">
    <property type="entry name" value="GST_C"/>
</dbReference>
<evidence type="ECO:0000259" key="3">
    <source>
        <dbReference type="PROSITE" id="PS50405"/>
    </source>
</evidence>
<organism evidence="4 5">
    <name type="scientific">Amylibacter marinus</name>
    <dbReference type="NCBI Taxonomy" id="1475483"/>
    <lineage>
        <taxon>Bacteria</taxon>
        <taxon>Pseudomonadati</taxon>
        <taxon>Pseudomonadota</taxon>
        <taxon>Alphaproteobacteria</taxon>
        <taxon>Rhodobacterales</taxon>
        <taxon>Paracoccaceae</taxon>
        <taxon>Amylibacter</taxon>
    </lineage>
</organism>
<protein>
    <submittedName>
        <fullName evidence="4">Maleylacetoacetate isomerase</fullName>
    </submittedName>
</protein>
<dbReference type="Proteomes" id="UP001156694">
    <property type="component" value="Unassembled WGS sequence"/>
</dbReference>
<reference evidence="5" key="1">
    <citation type="journal article" date="2019" name="Int. J. Syst. Evol. Microbiol.">
        <title>The Global Catalogue of Microorganisms (GCM) 10K type strain sequencing project: providing services to taxonomists for standard genome sequencing and annotation.</title>
        <authorList>
            <consortium name="The Broad Institute Genomics Platform"/>
            <consortium name="The Broad Institute Genome Sequencing Center for Infectious Disease"/>
            <person name="Wu L."/>
            <person name="Ma J."/>
        </authorList>
    </citation>
    <scope>NUCLEOTIDE SEQUENCE [LARGE SCALE GENOMIC DNA]</scope>
    <source>
        <strain evidence="5">NBRC 110140</strain>
    </source>
</reference>
<dbReference type="Pfam" id="PF14497">
    <property type="entry name" value="GST_C_3"/>
    <property type="match status" value="1"/>
</dbReference>
<dbReference type="SFLD" id="SFLDG00358">
    <property type="entry name" value="Main_(cytGST)"/>
    <property type="match status" value="1"/>
</dbReference>
<dbReference type="InterPro" id="IPR036282">
    <property type="entry name" value="Glutathione-S-Trfase_C_sf"/>
</dbReference>
<feature type="domain" description="GST N-terminal" evidence="2">
    <location>
        <begin position="1"/>
        <end position="81"/>
    </location>
</feature>
<dbReference type="Gene3D" id="3.40.30.10">
    <property type="entry name" value="Glutaredoxin"/>
    <property type="match status" value="1"/>
</dbReference>
<dbReference type="GO" id="GO:0016853">
    <property type="term" value="F:isomerase activity"/>
    <property type="evidence" value="ECO:0007669"/>
    <property type="project" value="UniProtKB-KW"/>
</dbReference>
<dbReference type="Pfam" id="PF02798">
    <property type="entry name" value="GST_N"/>
    <property type="match status" value="1"/>
</dbReference>
<dbReference type="InterPro" id="IPR036249">
    <property type="entry name" value="Thioredoxin-like_sf"/>
</dbReference>
<dbReference type="CDD" id="cd03042">
    <property type="entry name" value="GST_N_Zeta"/>
    <property type="match status" value="1"/>
</dbReference>
<evidence type="ECO:0000313" key="4">
    <source>
        <dbReference type="EMBL" id="GLQ35999.1"/>
    </source>
</evidence>
<dbReference type="NCBIfam" id="TIGR01262">
    <property type="entry name" value="maiA"/>
    <property type="match status" value="1"/>
</dbReference>
<feature type="domain" description="GST C-terminal" evidence="3">
    <location>
        <begin position="85"/>
        <end position="205"/>
    </location>
</feature>
<dbReference type="PROSITE" id="PS50405">
    <property type="entry name" value="GST_CTER"/>
    <property type="match status" value="1"/>
</dbReference>
<proteinExistence type="inferred from homology"/>
<comment type="caution">
    <text evidence="4">The sequence shown here is derived from an EMBL/GenBank/DDBJ whole genome shotgun (WGS) entry which is preliminary data.</text>
</comment>
<accession>A0ABQ5VXP7</accession>
<dbReference type="SFLD" id="SFLDS00019">
    <property type="entry name" value="Glutathione_Transferase_(cytos"/>
    <property type="match status" value="1"/>
</dbReference>
<dbReference type="RefSeq" id="WP_284379305.1">
    <property type="nucleotide sequence ID" value="NZ_BSNN01000008.1"/>
</dbReference>
<sequence length="205" mass="23131">MTVLYDYWRSSASYRLRIALGLAQMEWDTVVVDLLSAQHTEQSYLSRNPQGMVPTLEIDSEMLTQSLAIIEYLDETRTLGFLPKDPLSKARVRALSYAIAMDIHPICNLSVAKYAHQASDGAIPNPQWMGHFITKGLRAYEAMLAQGPYSYGAQITMADICLMPQIYNATRWEIDLIPMPKIRAIAERLQNIPAFAQAHPDNCPR</sequence>
<evidence type="ECO:0000256" key="1">
    <source>
        <dbReference type="ARBA" id="ARBA00010007"/>
    </source>
</evidence>